<evidence type="ECO:0000259" key="6">
    <source>
        <dbReference type="Pfam" id="PF04893"/>
    </source>
</evidence>
<evidence type="ECO:0000313" key="7">
    <source>
        <dbReference type="EMBL" id="MDE4908494.1"/>
    </source>
</evidence>
<dbReference type="RefSeq" id="WP_274925121.1">
    <property type="nucleotide sequence ID" value="NZ_JAKELO010000002.1"/>
</dbReference>
<evidence type="ECO:0000256" key="4">
    <source>
        <dbReference type="ARBA" id="ARBA00023136"/>
    </source>
</evidence>
<accession>A0A9Q4KTL6</accession>
<dbReference type="Pfam" id="PF04893">
    <property type="entry name" value="Yip1"/>
    <property type="match status" value="1"/>
</dbReference>
<sequence>MSIMTNIADILLRPAAFFNGRFEGDKPDLKMPLLIVLLYGIVAALSAANVSSVTMGMMPTEIAGMESLMIGIGVFSAFIGALLFWVIIAAIFHGISALRGGKGDFQRTLAVTGYGTLPMVFGSILSGIIIYFALSDVTIRPVSDPMQISAALTEIMSSPSMTIAGVVSLIFVLWSANIWVFGMQEARSISGKDALITVGIPVVIYCLITFLPYIG</sequence>
<dbReference type="EMBL" id="JAKELO010000002">
    <property type="protein sequence ID" value="MDE4908494.1"/>
    <property type="molecule type" value="Genomic_DNA"/>
</dbReference>
<dbReference type="InterPro" id="IPR006977">
    <property type="entry name" value="Yip1_dom"/>
</dbReference>
<evidence type="ECO:0000256" key="5">
    <source>
        <dbReference type="SAM" id="Phobius"/>
    </source>
</evidence>
<gene>
    <name evidence="7" type="ORF">L0665_07730</name>
</gene>
<feature type="transmembrane region" description="Helical" evidence="5">
    <location>
        <begin position="194"/>
        <end position="214"/>
    </location>
</feature>
<dbReference type="AlphaFoldDB" id="A0A9Q4KTL6"/>
<organism evidence="7 8">
    <name type="scientific">Methanogenium marinum</name>
    <dbReference type="NCBI Taxonomy" id="348610"/>
    <lineage>
        <taxon>Archaea</taxon>
        <taxon>Methanobacteriati</taxon>
        <taxon>Methanobacteriota</taxon>
        <taxon>Stenosarchaea group</taxon>
        <taxon>Methanomicrobia</taxon>
        <taxon>Methanomicrobiales</taxon>
        <taxon>Methanomicrobiaceae</taxon>
        <taxon>Methanogenium</taxon>
    </lineage>
</organism>
<keyword evidence="2 5" id="KW-0812">Transmembrane</keyword>
<dbReference type="GO" id="GO:0016020">
    <property type="term" value="C:membrane"/>
    <property type="evidence" value="ECO:0007669"/>
    <property type="project" value="UniProtKB-SubCell"/>
</dbReference>
<keyword evidence="8" id="KW-1185">Reference proteome</keyword>
<evidence type="ECO:0000313" key="8">
    <source>
        <dbReference type="Proteomes" id="UP001143747"/>
    </source>
</evidence>
<keyword evidence="3 5" id="KW-1133">Transmembrane helix</keyword>
<name>A0A9Q4KTL6_9EURY</name>
<evidence type="ECO:0000256" key="2">
    <source>
        <dbReference type="ARBA" id="ARBA00022692"/>
    </source>
</evidence>
<dbReference type="Proteomes" id="UP001143747">
    <property type="component" value="Unassembled WGS sequence"/>
</dbReference>
<keyword evidence="4 5" id="KW-0472">Membrane</keyword>
<protein>
    <submittedName>
        <fullName evidence="7">YIP1 family protein</fullName>
    </submittedName>
</protein>
<feature type="transmembrane region" description="Helical" evidence="5">
    <location>
        <begin position="31"/>
        <end position="48"/>
    </location>
</feature>
<reference evidence="7" key="1">
    <citation type="submission" date="2022-01" db="EMBL/GenBank/DDBJ databases">
        <title>Draft genome of Methanogenium marinum DSM 15558.</title>
        <authorList>
            <person name="Chen S.-C."/>
            <person name="You Y.-T."/>
        </authorList>
    </citation>
    <scope>NUCLEOTIDE SEQUENCE</scope>
    <source>
        <strain evidence="7">DSM 15558</strain>
    </source>
</reference>
<evidence type="ECO:0000256" key="1">
    <source>
        <dbReference type="ARBA" id="ARBA00004141"/>
    </source>
</evidence>
<comment type="subcellular location">
    <subcellularLocation>
        <location evidence="1">Membrane</location>
        <topology evidence="1">Multi-pass membrane protein</topology>
    </subcellularLocation>
</comment>
<evidence type="ECO:0000256" key="3">
    <source>
        <dbReference type="ARBA" id="ARBA00022989"/>
    </source>
</evidence>
<feature type="transmembrane region" description="Helical" evidence="5">
    <location>
        <begin position="68"/>
        <end position="92"/>
    </location>
</feature>
<proteinExistence type="predicted"/>
<comment type="caution">
    <text evidence="7">The sequence shown here is derived from an EMBL/GenBank/DDBJ whole genome shotgun (WGS) entry which is preliminary data.</text>
</comment>
<feature type="transmembrane region" description="Helical" evidence="5">
    <location>
        <begin position="113"/>
        <end position="134"/>
    </location>
</feature>
<feature type="transmembrane region" description="Helical" evidence="5">
    <location>
        <begin position="161"/>
        <end position="182"/>
    </location>
</feature>
<feature type="domain" description="Yip1" evidence="6">
    <location>
        <begin position="9"/>
        <end position="209"/>
    </location>
</feature>